<dbReference type="Proteomes" id="UP000248863">
    <property type="component" value="Unassembled WGS sequence"/>
</dbReference>
<dbReference type="Gene3D" id="3.30.70.270">
    <property type="match status" value="1"/>
</dbReference>
<dbReference type="PANTHER" id="PTHR35369">
    <property type="entry name" value="BLR3025 PROTEIN-RELATED"/>
    <property type="match status" value="1"/>
</dbReference>
<evidence type="ECO:0000313" key="5">
    <source>
        <dbReference type="Proteomes" id="UP000248863"/>
    </source>
</evidence>
<evidence type="ECO:0000256" key="1">
    <source>
        <dbReference type="ARBA" id="ARBA00010945"/>
    </source>
</evidence>
<comment type="similarity">
    <text evidence="1">Belongs to the DNA polymerase type-Y family.</text>
</comment>
<accession>A0A327JZG4</accession>
<keyword evidence="4" id="KW-0808">Transferase</keyword>
<dbReference type="GO" id="GO:0016740">
    <property type="term" value="F:transferase activity"/>
    <property type="evidence" value="ECO:0007669"/>
    <property type="project" value="UniProtKB-KW"/>
</dbReference>
<dbReference type="InterPro" id="IPR043502">
    <property type="entry name" value="DNA/RNA_pol_sf"/>
</dbReference>
<gene>
    <name evidence="4" type="ORF">CH338_26645</name>
</gene>
<organism evidence="4 5">
    <name type="scientific">Rhodoplanes elegans</name>
    <dbReference type="NCBI Taxonomy" id="29408"/>
    <lineage>
        <taxon>Bacteria</taxon>
        <taxon>Pseudomonadati</taxon>
        <taxon>Pseudomonadota</taxon>
        <taxon>Alphaproteobacteria</taxon>
        <taxon>Hyphomicrobiales</taxon>
        <taxon>Nitrobacteraceae</taxon>
        <taxon>Rhodoplanes</taxon>
    </lineage>
</organism>
<dbReference type="InterPro" id="IPR050356">
    <property type="entry name" value="SulA_CellDiv_inhibitor"/>
</dbReference>
<comment type="caution">
    <text evidence="4">The sequence shown here is derived from an EMBL/GenBank/DDBJ whole genome shotgun (WGS) entry which is preliminary data.</text>
</comment>
<sequence>MKSAQRIAALNDAAQKLGLTVGTTVADARARHPGLVVVPHDPAADAALLDAVAEACDRFTPLVALDPPEGLVLDITGCAHLFGGEAALAAALHARLA</sequence>
<dbReference type="InterPro" id="IPR001126">
    <property type="entry name" value="UmuC"/>
</dbReference>
<dbReference type="Gene3D" id="3.40.1170.60">
    <property type="match status" value="1"/>
</dbReference>
<dbReference type="SUPFAM" id="SSF56672">
    <property type="entry name" value="DNA/RNA polymerases"/>
    <property type="match status" value="1"/>
</dbReference>
<keyword evidence="5" id="KW-1185">Reference proteome</keyword>
<evidence type="ECO:0000313" key="4">
    <source>
        <dbReference type="EMBL" id="RAI30996.1"/>
    </source>
</evidence>
<protein>
    <submittedName>
        <fullName evidence="4">Nucleotidyltransferase</fullName>
    </submittedName>
</protein>
<feature type="non-terminal residue" evidence="4">
    <location>
        <position position="97"/>
    </location>
</feature>
<evidence type="ECO:0000259" key="3">
    <source>
        <dbReference type="Pfam" id="PF00817"/>
    </source>
</evidence>
<dbReference type="Pfam" id="PF00817">
    <property type="entry name" value="IMS"/>
    <property type="match status" value="1"/>
</dbReference>
<name>A0A327JZG4_9BRAD</name>
<reference evidence="4 5" key="1">
    <citation type="submission" date="2017-07" db="EMBL/GenBank/DDBJ databases">
        <title>Draft Genome Sequences of Select Purple Nonsulfur Bacteria.</title>
        <authorList>
            <person name="Lasarre B."/>
            <person name="Mckinlay J.B."/>
        </authorList>
    </citation>
    <scope>NUCLEOTIDE SEQUENCE [LARGE SCALE GENOMIC DNA]</scope>
    <source>
        <strain evidence="4 5">DSM 11907</strain>
    </source>
</reference>
<feature type="domain" description="UmuC" evidence="3">
    <location>
        <begin position="4"/>
        <end position="96"/>
    </location>
</feature>
<dbReference type="EMBL" id="NPEU01000544">
    <property type="protein sequence ID" value="RAI30996.1"/>
    <property type="molecule type" value="Genomic_DNA"/>
</dbReference>
<dbReference type="InterPro" id="IPR043128">
    <property type="entry name" value="Rev_trsase/Diguanyl_cyclase"/>
</dbReference>
<dbReference type="PANTHER" id="PTHR35369:SF2">
    <property type="entry name" value="BLR3025 PROTEIN"/>
    <property type="match status" value="1"/>
</dbReference>
<keyword evidence="2" id="KW-0227">DNA damage</keyword>
<dbReference type="AlphaFoldDB" id="A0A327JZG4"/>
<proteinExistence type="inferred from homology"/>
<evidence type="ECO:0000256" key="2">
    <source>
        <dbReference type="ARBA" id="ARBA00022763"/>
    </source>
</evidence>
<dbReference type="GO" id="GO:0006281">
    <property type="term" value="P:DNA repair"/>
    <property type="evidence" value="ECO:0007669"/>
    <property type="project" value="InterPro"/>
</dbReference>